<dbReference type="InterPro" id="IPR025373">
    <property type="entry name" value="DUF4363"/>
</dbReference>
<gene>
    <name evidence="1" type="ORF">GCM10011398_37510</name>
</gene>
<reference evidence="1" key="2">
    <citation type="submission" date="2020-09" db="EMBL/GenBank/DDBJ databases">
        <authorList>
            <person name="Sun Q."/>
            <person name="Zhou Y."/>
        </authorList>
    </citation>
    <scope>NUCLEOTIDE SEQUENCE</scope>
    <source>
        <strain evidence="1">CGMCC 1.12754</strain>
    </source>
</reference>
<dbReference type="Proteomes" id="UP000622860">
    <property type="component" value="Unassembled WGS sequence"/>
</dbReference>
<accession>A0A917HR92</accession>
<proteinExistence type="predicted"/>
<evidence type="ECO:0000313" key="2">
    <source>
        <dbReference type="Proteomes" id="UP000622860"/>
    </source>
</evidence>
<evidence type="ECO:0008006" key="3">
    <source>
        <dbReference type="Google" id="ProtNLM"/>
    </source>
</evidence>
<name>A0A917HR92_9BACI</name>
<dbReference type="EMBL" id="BMFR01000029">
    <property type="protein sequence ID" value="GGG88029.1"/>
    <property type="molecule type" value="Genomic_DNA"/>
</dbReference>
<sequence length="112" mass="12924">MGKYVRTSILIVMISLLLVGCQGEKEFYKKIDDINQSVEQADWEQSKRKIKALKEMYKEGKWKLQLLGDEAEYEGINVEMEKLKEAADAKDKTQIKVGLGTIRGHLHDIYSF</sequence>
<dbReference type="Pfam" id="PF14276">
    <property type="entry name" value="DUF4363"/>
    <property type="match status" value="1"/>
</dbReference>
<dbReference type="RefSeq" id="WP_188456908.1">
    <property type="nucleotide sequence ID" value="NZ_BMFR01000029.1"/>
</dbReference>
<protein>
    <recommendedName>
        <fullName evidence="3">DUF4363 domain-containing protein</fullName>
    </recommendedName>
</protein>
<reference evidence="1" key="1">
    <citation type="journal article" date="2014" name="Int. J. Syst. Evol. Microbiol.">
        <title>Complete genome sequence of Corynebacterium casei LMG S-19264T (=DSM 44701T), isolated from a smear-ripened cheese.</title>
        <authorList>
            <consortium name="US DOE Joint Genome Institute (JGI-PGF)"/>
            <person name="Walter F."/>
            <person name="Albersmeier A."/>
            <person name="Kalinowski J."/>
            <person name="Ruckert C."/>
        </authorList>
    </citation>
    <scope>NUCLEOTIDE SEQUENCE</scope>
    <source>
        <strain evidence="1">CGMCC 1.12754</strain>
    </source>
</reference>
<evidence type="ECO:0000313" key="1">
    <source>
        <dbReference type="EMBL" id="GGG88029.1"/>
    </source>
</evidence>
<comment type="caution">
    <text evidence="1">The sequence shown here is derived from an EMBL/GenBank/DDBJ whole genome shotgun (WGS) entry which is preliminary data.</text>
</comment>
<keyword evidence="2" id="KW-1185">Reference proteome</keyword>
<dbReference type="AlphaFoldDB" id="A0A917HR92"/>
<organism evidence="1 2">
    <name type="scientific">Virgibacillus oceani</name>
    <dbReference type="NCBI Taxonomy" id="1479511"/>
    <lineage>
        <taxon>Bacteria</taxon>
        <taxon>Bacillati</taxon>
        <taxon>Bacillota</taxon>
        <taxon>Bacilli</taxon>
        <taxon>Bacillales</taxon>
        <taxon>Bacillaceae</taxon>
        <taxon>Virgibacillus</taxon>
    </lineage>
</organism>
<dbReference type="PROSITE" id="PS51257">
    <property type="entry name" value="PROKAR_LIPOPROTEIN"/>
    <property type="match status" value="1"/>
</dbReference>